<reference evidence="1" key="1">
    <citation type="submission" date="2021-09" db="EMBL/GenBank/DDBJ databases">
        <authorList>
            <consortium name="AG Swart"/>
            <person name="Singh M."/>
            <person name="Singh A."/>
            <person name="Seah K."/>
            <person name="Emmerich C."/>
        </authorList>
    </citation>
    <scope>NUCLEOTIDE SEQUENCE</scope>
    <source>
        <strain evidence="1">ATCC30299</strain>
    </source>
</reference>
<keyword evidence="2" id="KW-1185">Reference proteome</keyword>
<comment type="caution">
    <text evidence="1">The sequence shown here is derived from an EMBL/GenBank/DDBJ whole genome shotgun (WGS) entry which is preliminary data.</text>
</comment>
<sequence>MLSANFNAVKNIPDSIISTPYSALSNSYLQETDHNSEIDESIRNEIENKFLKSKVNQTYTFPRKRISTTLQDDLTRKDYHLGALIGEKNKRSLKSLLTQKVKLSKIRTVNIQSKSQKRVKSLSMLKGEFLINFNHKRIKSDATSSPSKSIKSPYLQSPKKQLPKMETLMRKKFTLIKIHGNLLMKVS</sequence>
<dbReference type="EMBL" id="CAJZBQ010000010">
    <property type="protein sequence ID" value="CAG9313211.1"/>
    <property type="molecule type" value="Genomic_DNA"/>
</dbReference>
<organism evidence="1 2">
    <name type="scientific">Blepharisma stoltei</name>
    <dbReference type="NCBI Taxonomy" id="1481888"/>
    <lineage>
        <taxon>Eukaryota</taxon>
        <taxon>Sar</taxon>
        <taxon>Alveolata</taxon>
        <taxon>Ciliophora</taxon>
        <taxon>Postciliodesmatophora</taxon>
        <taxon>Heterotrichea</taxon>
        <taxon>Heterotrichida</taxon>
        <taxon>Blepharismidae</taxon>
        <taxon>Blepharisma</taxon>
    </lineage>
</organism>
<dbReference type="AlphaFoldDB" id="A0AAU9IJ19"/>
<evidence type="ECO:0000313" key="1">
    <source>
        <dbReference type="EMBL" id="CAG9313211.1"/>
    </source>
</evidence>
<dbReference type="Proteomes" id="UP001162131">
    <property type="component" value="Unassembled WGS sequence"/>
</dbReference>
<gene>
    <name evidence="1" type="ORF">BSTOLATCC_MIC8485</name>
</gene>
<protein>
    <submittedName>
        <fullName evidence="1">Uncharacterized protein</fullName>
    </submittedName>
</protein>
<accession>A0AAU9IJ19</accession>
<name>A0AAU9IJ19_9CILI</name>
<evidence type="ECO:0000313" key="2">
    <source>
        <dbReference type="Proteomes" id="UP001162131"/>
    </source>
</evidence>
<proteinExistence type="predicted"/>